<sequence>MEAGIIKDREGEIYMGFILYFCIPFGLFVGGLAMLGMIGQPATTTLGSAGFCFGGVLLFALLGGYIYFLWRVNHPGQERVSEKKQENFDSLIDELCRYAHSDGYVSIYAELPPDTIHYSGTMNYYDCIHFKSSKKGFPDTFSFEQYGYAPIARERMPAVFNALRDRLDGCIVVNTSSVSGSTLKEAGNICLLLGDAKKRYEKGLNNKPEPPKRLKEI</sequence>
<dbReference type="EMBL" id="BK015597">
    <property type="protein sequence ID" value="DAE14949.1"/>
    <property type="molecule type" value="Genomic_DNA"/>
</dbReference>
<keyword evidence="1 2" id="KW-0812">Transmembrane</keyword>
<protein>
    <submittedName>
        <fullName evidence="2">Integrin alpha-IIb, Integrin beta-3, transmembrane signaling, protein structure</fullName>
    </submittedName>
</protein>
<reference evidence="2" key="1">
    <citation type="journal article" date="2021" name="Proc. Natl. Acad. Sci. U.S.A.">
        <title>A Catalog of Tens of Thousands of Viruses from Human Metagenomes Reveals Hidden Associations with Chronic Diseases.</title>
        <authorList>
            <person name="Tisza M.J."/>
            <person name="Buck C.B."/>
        </authorList>
    </citation>
    <scope>NUCLEOTIDE SEQUENCE</scope>
    <source>
        <strain evidence="2">Ctf8W5</strain>
    </source>
</reference>
<evidence type="ECO:0000313" key="2">
    <source>
        <dbReference type="EMBL" id="DAE14949.1"/>
    </source>
</evidence>
<keyword evidence="1" id="KW-1133">Transmembrane helix</keyword>
<evidence type="ECO:0000256" key="1">
    <source>
        <dbReference type="SAM" id="Phobius"/>
    </source>
</evidence>
<keyword evidence="2" id="KW-0401">Integrin</keyword>
<dbReference type="GO" id="GO:0007229">
    <property type="term" value="P:integrin-mediated signaling pathway"/>
    <property type="evidence" value="ECO:0007669"/>
    <property type="project" value="UniProtKB-KW"/>
</dbReference>
<organism evidence="2">
    <name type="scientific">Siphoviridae sp. ctf8W5</name>
    <dbReference type="NCBI Taxonomy" id="2825595"/>
    <lineage>
        <taxon>Viruses</taxon>
        <taxon>Duplodnaviria</taxon>
        <taxon>Heunggongvirae</taxon>
        <taxon>Uroviricota</taxon>
        <taxon>Caudoviricetes</taxon>
    </lineage>
</organism>
<name>A0A8S5Q875_9CAUD</name>
<feature type="transmembrane region" description="Helical" evidence="1">
    <location>
        <begin position="48"/>
        <end position="70"/>
    </location>
</feature>
<keyword evidence="1" id="KW-0472">Membrane</keyword>
<feature type="transmembrane region" description="Helical" evidence="1">
    <location>
        <begin position="12"/>
        <end position="36"/>
    </location>
</feature>
<accession>A0A8S5Q875</accession>
<proteinExistence type="predicted"/>